<dbReference type="AlphaFoldDB" id="A0A815ZKG7"/>
<dbReference type="OrthoDB" id="2919105at2759"/>
<dbReference type="SUPFAM" id="SSF52743">
    <property type="entry name" value="Subtilisin-like"/>
    <property type="match status" value="1"/>
</dbReference>
<feature type="non-terminal residue" evidence="1">
    <location>
        <position position="1"/>
    </location>
</feature>
<dbReference type="Proteomes" id="UP000681722">
    <property type="component" value="Unassembled WGS sequence"/>
</dbReference>
<evidence type="ECO:0000313" key="1">
    <source>
        <dbReference type="EMBL" id="CAF1584657.1"/>
    </source>
</evidence>
<sequence length="141" mass="15243">THEIIQLNVALKQNGIEQLQKYVDNELINPESINYDKIKLAASSLTVVVSSGDGGTSNVAFTNNDISGADPTCALFLPIYLSYSHYAVSVGAPLQTRNLSAFNDILYGTSKDGVRKVHSEPFAERCPTRFHVAVGWNAVSG</sequence>
<comment type="caution">
    <text evidence="1">The sequence shown here is derived from an EMBL/GenBank/DDBJ whole genome shotgun (WGS) entry which is preliminary data.</text>
</comment>
<gene>
    <name evidence="1" type="ORF">GPM918_LOCUS41331</name>
    <name evidence="2" type="ORF">SRO942_LOCUS42367</name>
</gene>
<evidence type="ECO:0000313" key="2">
    <source>
        <dbReference type="EMBL" id="CAF4453627.1"/>
    </source>
</evidence>
<keyword evidence="3" id="KW-1185">Reference proteome</keyword>
<dbReference type="Proteomes" id="UP000663829">
    <property type="component" value="Unassembled WGS sequence"/>
</dbReference>
<name>A0A815ZKG7_9BILA</name>
<dbReference type="GO" id="GO:0004252">
    <property type="term" value="F:serine-type endopeptidase activity"/>
    <property type="evidence" value="ECO:0007669"/>
    <property type="project" value="InterPro"/>
</dbReference>
<organism evidence="1 3">
    <name type="scientific">Didymodactylos carnosus</name>
    <dbReference type="NCBI Taxonomy" id="1234261"/>
    <lineage>
        <taxon>Eukaryota</taxon>
        <taxon>Metazoa</taxon>
        <taxon>Spiralia</taxon>
        <taxon>Gnathifera</taxon>
        <taxon>Rotifera</taxon>
        <taxon>Eurotatoria</taxon>
        <taxon>Bdelloidea</taxon>
        <taxon>Philodinida</taxon>
        <taxon>Philodinidae</taxon>
        <taxon>Didymodactylos</taxon>
    </lineage>
</organism>
<accession>A0A815ZKG7</accession>
<proteinExistence type="predicted"/>
<dbReference type="InterPro" id="IPR036852">
    <property type="entry name" value="Peptidase_S8/S53_dom_sf"/>
</dbReference>
<dbReference type="EMBL" id="CAJOBC010098376">
    <property type="protein sequence ID" value="CAF4453627.1"/>
    <property type="molecule type" value="Genomic_DNA"/>
</dbReference>
<dbReference type="EMBL" id="CAJNOQ010032353">
    <property type="protein sequence ID" value="CAF1584657.1"/>
    <property type="molecule type" value="Genomic_DNA"/>
</dbReference>
<reference evidence="1" key="1">
    <citation type="submission" date="2021-02" db="EMBL/GenBank/DDBJ databases">
        <authorList>
            <person name="Nowell W R."/>
        </authorList>
    </citation>
    <scope>NUCLEOTIDE SEQUENCE</scope>
</reference>
<evidence type="ECO:0000313" key="3">
    <source>
        <dbReference type="Proteomes" id="UP000663829"/>
    </source>
</evidence>
<dbReference type="GO" id="GO:0006508">
    <property type="term" value="P:proteolysis"/>
    <property type="evidence" value="ECO:0007669"/>
    <property type="project" value="InterPro"/>
</dbReference>
<protein>
    <submittedName>
        <fullName evidence="1">Uncharacterized protein</fullName>
    </submittedName>
</protein>